<keyword evidence="2" id="KW-0812">Transmembrane</keyword>
<accession>A0A1X0QIE0</accession>
<feature type="compositionally biased region" description="Polar residues" evidence="1">
    <location>
        <begin position="45"/>
        <end position="54"/>
    </location>
</feature>
<keyword evidence="2" id="KW-1133">Transmembrane helix</keyword>
<name>A0A1X0QIE0_9MICR</name>
<feature type="transmembrane region" description="Helical" evidence="2">
    <location>
        <begin position="12"/>
        <end position="34"/>
    </location>
</feature>
<dbReference type="EMBL" id="LTAI01000169">
    <property type="protein sequence ID" value="ORD99541.1"/>
    <property type="molecule type" value="Genomic_DNA"/>
</dbReference>
<evidence type="ECO:0000256" key="2">
    <source>
        <dbReference type="SAM" id="Phobius"/>
    </source>
</evidence>
<organism evidence="3 4">
    <name type="scientific">Hepatospora eriocheir</name>
    <dbReference type="NCBI Taxonomy" id="1081669"/>
    <lineage>
        <taxon>Eukaryota</taxon>
        <taxon>Fungi</taxon>
        <taxon>Fungi incertae sedis</taxon>
        <taxon>Microsporidia</taxon>
        <taxon>Hepatosporidae</taxon>
        <taxon>Hepatospora</taxon>
    </lineage>
</organism>
<evidence type="ECO:0000313" key="4">
    <source>
        <dbReference type="Proteomes" id="UP000192501"/>
    </source>
</evidence>
<sequence>MFKSIFNKKNERVLIWSIVISIVLIISCIALLYFNNKVNEDHLNGSESSESTPRSLDGSEYSESTPRNSDGSESSESTPRSLDEEDLEEGSIPKTGDDEKLDESIDATSIKNLSEREGEKDTEKSIDVTSPDILSEKRDDENKKDIPKELSE</sequence>
<feature type="compositionally biased region" description="Basic and acidic residues" evidence="1">
    <location>
        <begin position="113"/>
        <end position="126"/>
    </location>
</feature>
<keyword evidence="2" id="KW-0472">Membrane</keyword>
<evidence type="ECO:0000313" key="3">
    <source>
        <dbReference type="EMBL" id="ORD99541.1"/>
    </source>
</evidence>
<dbReference type="PROSITE" id="PS51257">
    <property type="entry name" value="PROKAR_LIPOPROTEIN"/>
    <property type="match status" value="1"/>
</dbReference>
<dbReference type="Proteomes" id="UP000192501">
    <property type="component" value="Unassembled WGS sequence"/>
</dbReference>
<proteinExistence type="predicted"/>
<reference evidence="3 4" key="1">
    <citation type="journal article" date="2017" name="Environ. Microbiol.">
        <title>Decay of the glycolytic pathway and adaptation to intranuclear parasitism within Enterocytozoonidae microsporidia.</title>
        <authorList>
            <person name="Wiredu Boakye D."/>
            <person name="Jaroenlak P."/>
            <person name="Prachumwat A."/>
            <person name="Williams T.A."/>
            <person name="Bateman K.S."/>
            <person name="Itsathitphaisarn O."/>
            <person name="Sritunyalucksana K."/>
            <person name="Paszkiewicz K.H."/>
            <person name="Moore K.A."/>
            <person name="Stentiford G.D."/>
            <person name="Williams B.A."/>
        </authorList>
    </citation>
    <scope>NUCLEOTIDE SEQUENCE [LARGE SCALE GENOMIC DNA]</scope>
    <source>
        <strain evidence="4">canceri</strain>
    </source>
</reference>
<comment type="caution">
    <text evidence="3">The sequence shown here is derived from an EMBL/GenBank/DDBJ whole genome shotgun (WGS) entry which is preliminary data.</text>
</comment>
<evidence type="ECO:0000256" key="1">
    <source>
        <dbReference type="SAM" id="MobiDB-lite"/>
    </source>
</evidence>
<gene>
    <name evidence="3" type="ORF">A0H76_681</name>
</gene>
<protein>
    <submittedName>
        <fullName evidence="3">Uncharacterized protein</fullName>
    </submittedName>
</protein>
<dbReference type="AlphaFoldDB" id="A0A1X0QIE0"/>
<feature type="compositionally biased region" description="Polar residues" evidence="1">
    <location>
        <begin position="61"/>
        <end position="80"/>
    </location>
</feature>
<feature type="compositionally biased region" description="Basic and acidic residues" evidence="1">
    <location>
        <begin position="134"/>
        <end position="152"/>
    </location>
</feature>
<feature type="region of interest" description="Disordered" evidence="1">
    <location>
        <begin position="43"/>
        <end position="152"/>
    </location>
</feature>
<dbReference type="VEuPathDB" id="MicrosporidiaDB:A0H76_681"/>